<comment type="caution">
    <text evidence="1">The sequence shown here is derived from an EMBL/GenBank/DDBJ whole genome shotgun (WGS) entry which is preliminary data.</text>
</comment>
<name>A0A1E8DYB8_9GAMM</name>
<evidence type="ECO:0000313" key="2">
    <source>
        <dbReference type="Proteomes" id="UP000186931"/>
    </source>
</evidence>
<reference evidence="1 2" key="1">
    <citation type="submission" date="2016-10" db="EMBL/GenBank/DDBJ databases">
        <title>Genome of airborne Acinetobacter sp. 5-2Ac02 in the hospital environment: Species near to Acinetobacter towneri.</title>
        <authorList>
            <person name="Barbosa B."/>
            <person name="Fernandez-Garcia L."/>
            <person name="Gato E."/>
            <person name="Leao R."/>
            <person name="Albano R."/>
            <person name="Fernandez B."/>
            <person name="Fernandez-Cuenca F."/>
            <person name="Marques E."/>
            <person name="Tomas M."/>
        </authorList>
    </citation>
    <scope>NUCLEOTIDE SEQUENCE [LARGE SCALE GENOMIC DNA]</scope>
    <source>
        <strain evidence="1 2">5-2Ac02</strain>
    </source>
</reference>
<dbReference type="Proteomes" id="UP000186931">
    <property type="component" value="Unassembled WGS sequence"/>
</dbReference>
<dbReference type="EMBL" id="MKQS01000058">
    <property type="protein sequence ID" value="OFE42360.1"/>
    <property type="molecule type" value="Genomic_DNA"/>
</dbReference>
<sequence length="62" mass="7230">MNFQIVTLGYSLKLQKQKEGNLIFKYLSKKSFTNSNTQSMFIKNKTEPWFVFSSVNGNAYCH</sequence>
<proteinExistence type="predicted"/>
<accession>A0A1E8DYB8</accession>
<protein>
    <submittedName>
        <fullName evidence="1">Uncharacterized protein</fullName>
    </submittedName>
</protein>
<evidence type="ECO:0000313" key="1">
    <source>
        <dbReference type="EMBL" id="OFE42360.1"/>
    </source>
</evidence>
<gene>
    <name evidence="1" type="ORF">BJN41_14445</name>
</gene>
<organism evidence="1 2">
    <name type="scientific">Acinetobacter towneri</name>
    <dbReference type="NCBI Taxonomy" id="202956"/>
    <lineage>
        <taxon>Bacteria</taxon>
        <taxon>Pseudomonadati</taxon>
        <taxon>Pseudomonadota</taxon>
        <taxon>Gammaproteobacteria</taxon>
        <taxon>Moraxellales</taxon>
        <taxon>Moraxellaceae</taxon>
        <taxon>Acinetobacter</taxon>
    </lineage>
</organism>
<dbReference type="AlphaFoldDB" id="A0A1E8DYB8"/>